<dbReference type="EMBL" id="JBHSNQ010000022">
    <property type="protein sequence ID" value="MFC5540533.1"/>
    <property type="molecule type" value="Genomic_DNA"/>
</dbReference>
<evidence type="ECO:0000313" key="2">
    <source>
        <dbReference type="Proteomes" id="UP001595978"/>
    </source>
</evidence>
<dbReference type="Gene3D" id="3.40.50.300">
    <property type="entry name" value="P-loop containing nucleotide triphosphate hydrolases"/>
    <property type="match status" value="2"/>
</dbReference>
<keyword evidence="2" id="KW-1185">Reference proteome</keyword>
<dbReference type="PANTHER" id="PTHR11070:SF2">
    <property type="entry name" value="ATP-DEPENDENT DNA HELICASE SRS2"/>
    <property type="match status" value="1"/>
</dbReference>
<dbReference type="InterPro" id="IPR000212">
    <property type="entry name" value="DNA_helicase_UvrD/REP"/>
</dbReference>
<evidence type="ECO:0000313" key="1">
    <source>
        <dbReference type="EMBL" id="MFC5540533.1"/>
    </source>
</evidence>
<organism evidence="1 2">
    <name type="scientific">Ureibacillus suwonensis</name>
    <dbReference type="NCBI Taxonomy" id="313007"/>
    <lineage>
        <taxon>Bacteria</taxon>
        <taxon>Bacillati</taxon>
        <taxon>Bacillota</taxon>
        <taxon>Bacilli</taxon>
        <taxon>Bacillales</taxon>
        <taxon>Caryophanaceae</taxon>
        <taxon>Ureibacillus</taxon>
    </lineage>
</organism>
<accession>A0ABW0R9K6</accession>
<protein>
    <submittedName>
        <fullName evidence="1">UvrD-helicase domain-containing protein</fullName>
    </submittedName>
</protein>
<dbReference type="SUPFAM" id="SSF52540">
    <property type="entry name" value="P-loop containing nucleoside triphosphate hydrolases"/>
    <property type="match status" value="1"/>
</dbReference>
<sequence length="461" mass="53940">MKIIVAGAGAGKTSSMAQMVLDRYNETESKIIYVVTYTNAAKNHIEDKIKKLNGHLPKRILVETIHAFLLREFIFPYHHLLYGKQFTRVSQIKLPHDNRLKAMKIKELGLQKFIHVEKVTEVAKWIVYGKSNDKKDVKKKREEVLSIITRFLDSVFVDEAQDMDNYFLEIVKVLEEKGINLCLVGDPKQDLRGRFAFNDLIDTFPDSVTYKPENHRCPVSHVLFSNSYIFDKEKQKPMTETLGLLNYCYEDQVDIEEILRSKKWDYTYIYNKNERFFTNKADKNSGEENLEYELKSLIAKTNLMENKIDKITYLLKKKVLNKIYRSEYYIIFSWLERILSINLSDKDKARLAFSFDLILEKSDQKGILVNSIDSIKGLEGDNCIFILTTSLAPYFFKEKADKKKMLNYLYVALTRSKKELLIFVTKEVKKKYGEEFLESKFQSFGINKLKHNSSKDNISIV</sequence>
<gene>
    <name evidence="1" type="ORF">ACFPOH_01830</name>
</gene>
<reference evidence="2" key="1">
    <citation type="journal article" date="2019" name="Int. J. Syst. Evol. Microbiol.">
        <title>The Global Catalogue of Microorganisms (GCM) 10K type strain sequencing project: providing services to taxonomists for standard genome sequencing and annotation.</title>
        <authorList>
            <consortium name="The Broad Institute Genomics Platform"/>
            <consortium name="The Broad Institute Genome Sequencing Center for Infectious Disease"/>
            <person name="Wu L."/>
            <person name="Ma J."/>
        </authorList>
    </citation>
    <scope>NUCLEOTIDE SEQUENCE [LARGE SCALE GENOMIC DNA]</scope>
    <source>
        <strain evidence="2">CCUG 56331</strain>
    </source>
</reference>
<dbReference type="RefSeq" id="WP_342470268.1">
    <property type="nucleotide sequence ID" value="NZ_JBHSNQ010000022.1"/>
</dbReference>
<dbReference type="InterPro" id="IPR027417">
    <property type="entry name" value="P-loop_NTPase"/>
</dbReference>
<dbReference type="Proteomes" id="UP001595978">
    <property type="component" value="Unassembled WGS sequence"/>
</dbReference>
<proteinExistence type="predicted"/>
<name>A0ABW0R9K6_9BACL</name>
<comment type="caution">
    <text evidence="1">The sequence shown here is derived from an EMBL/GenBank/DDBJ whole genome shotgun (WGS) entry which is preliminary data.</text>
</comment>
<dbReference type="PANTHER" id="PTHR11070">
    <property type="entry name" value="UVRD / RECB / PCRA DNA HELICASE FAMILY MEMBER"/>
    <property type="match status" value="1"/>
</dbReference>
<dbReference type="Pfam" id="PF13245">
    <property type="entry name" value="AAA_19"/>
    <property type="match status" value="1"/>
</dbReference>